<protein>
    <submittedName>
        <fullName evidence="2">Uncharacterized protein</fullName>
    </submittedName>
</protein>
<comment type="caution">
    <text evidence="2">The sequence shown here is derived from an EMBL/GenBank/DDBJ whole genome shotgun (WGS) entry which is preliminary data.</text>
</comment>
<proteinExistence type="predicted"/>
<dbReference type="AlphaFoldDB" id="A0A7V3ZW25"/>
<dbReference type="EMBL" id="DTDJ01000002">
    <property type="protein sequence ID" value="HGL16740.1"/>
    <property type="molecule type" value="Genomic_DNA"/>
</dbReference>
<sequence length="152" mass="17819">MWLVFLIFMQAPPERVELKVLDMGLYPVPSTPPIIMEQDLIKWPELESDIPTLPFQIGKVPELKRVEIPFNEILYKSIAQKTVSEYQERIKKAVKSKASDKDISLLKMEMEKTLLIQRLEISKMEGKDEEVRKINKALRNLEHLMQTVEVER</sequence>
<evidence type="ECO:0000256" key="1">
    <source>
        <dbReference type="SAM" id="Coils"/>
    </source>
</evidence>
<accession>A0A7V3ZW25</accession>
<reference evidence="2" key="1">
    <citation type="journal article" date="2020" name="mSystems">
        <title>Genome- and Community-Level Interaction Insights into Carbon Utilization and Element Cycling Functions of Hydrothermarchaeota in Hydrothermal Sediment.</title>
        <authorList>
            <person name="Zhou Z."/>
            <person name="Liu Y."/>
            <person name="Xu W."/>
            <person name="Pan J."/>
            <person name="Luo Z.H."/>
            <person name="Li M."/>
        </authorList>
    </citation>
    <scope>NUCLEOTIDE SEQUENCE [LARGE SCALE GENOMIC DNA]</scope>
    <source>
        <strain evidence="2">SpSt-69</strain>
    </source>
</reference>
<evidence type="ECO:0000313" key="2">
    <source>
        <dbReference type="EMBL" id="HGL16740.1"/>
    </source>
</evidence>
<organism evidence="2">
    <name type="scientific">candidate division WOR-3 bacterium</name>
    <dbReference type="NCBI Taxonomy" id="2052148"/>
    <lineage>
        <taxon>Bacteria</taxon>
        <taxon>Bacteria division WOR-3</taxon>
    </lineage>
</organism>
<gene>
    <name evidence="2" type="ORF">ENU66_00115</name>
</gene>
<name>A0A7V3ZW25_UNCW3</name>
<keyword evidence="1" id="KW-0175">Coiled coil</keyword>
<feature type="coiled-coil region" evidence="1">
    <location>
        <begin position="124"/>
        <end position="151"/>
    </location>
</feature>